<dbReference type="InterPro" id="IPR050984">
    <property type="entry name" value="Gfo/Idh/MocA_domain"/>
</dbReference>
<feature type="domain" description="GFO/IDH/MocA-like oxidoreductase" evidence="4">
    <location>
        <begin position="139"/>
        <end position="256"/>
    </location>
</feature>
<evidence type="ECO:0000313" key="5">
    <source>
        <dbReference type="EMBL" id="GGJ05488.1"/>
    </source>
</evidence>
<dbReference type="PANTHER" id="PTHR22604">
    <property type="entry name" value="OXIDOREDUCTASES"/>
    <property type="match status" value="1"/>
</dbReference>
<reference evidence="5" key="1">
    <citation type="journal article" date="2014" name="Int. J. Syst. Evol. Microbiol.">
        <title>Complete genome sequence of Corynebacterium casei LMG S-19264T (=DSM 44701T), isolated from a smear-ripened cheese.</title>
        <authorList>
            <consortium name="US DOE Joint Genome Institute (JGI-PGF)"/>
            <person name="Walter F."/>
            <person name="Albersmeier A."/>
            <person name="Kalinowski J."/>
            <person name="Ruckert C."/>
        </authorList>
    </citation>
    <scope>NUCLEOTIDE SEQUENCE</scope>
    <source>
        <strain evidence="5">JCM 18487</strain>
    </source>
</reference>
<dbReference type="AlphaFoldDB" id="A0A917KB91"/>
<proteinExistence type="inferred from homology"/>
<dbReference type="GO" id="GO:0016491">
    <property type="term" value="F:oxidoreductase activity"/>
    <property type="evidence" value="ECO:0007669"/>
    <property type="project" value="UniProtKB-KW"/>
</dbReference>
<gene>
    <name evidence="5" type="primary">socC</name>
    <name evidence="5" type="ORF">GCM10010885_13270</name>
</gene>
<name>A0A917KB91_9BACL</name>
<sequence length="341" mass="37053">MTKANDAGRTLRWGVISTADIGVRAVIPALQQSQYNEVLAIASRSVDRAQETAARLGIPRWYGSYEALLQDPELDAVYIPLPNHLHAAWAIRAAEAGKHVLCEKPIALTADEAARMAAAAAAAGVVLAEAFMYRHHPRYQRILDVIAAGEIGRVWGVHGVFTFNNAHDRGNIRFVRAMGGGSLYDVGCYPISAARLLLGEPEAVTVQAYFSPDHDDVDMMAFGLLEFPGGRSATFECGMWGDGRNTLQIVGSDGRIDVPHAFLYPSREAAAFTVTVRGETRVEPVPDVNQYVLQADDFARAVFGLAPPRFPADDAVRNMRVLDACLASARERRRVALAPAE</sequence>
<feature type="domain" description="Gfo/Idh/MocA-like oxidoreductase N-terminal" evidence="3">
    <location>
        <begin position="12"/>
        <end position="129"/>
    </location>
</feature>
<dbReference type="RefSeq" id="WP_188881939.1">
    <property type="nucleotide sequence ID" value="NZ_BMOY01000017.1"/>
</dbReference>
<comment type="caution">
    <text evidence="5">The sequence shown here is derived from an EMBL/GenBank/DDBJ whole genome shotgun (WGS) entry which is preliminary data.</text>
</comment>
<reference evidence="5" key="2">
    <citation type="submission" date="2020-09" db="EMBL/GenBank/DDBJ databases">
        <authorList>
            <person name="Sun Q."/>
            <person name="Ohkuma M."/>
        </authorList>
    </citation>
    <scope>NUCLEOTIDE SEQUENCE</scope>
    <source>
        <strain evidence="5">JCM 18487</strain>
    </source>
</reference>
<evidence type="ECO:0000259" key="3">
    <source>
        <dbReference type="Pfam" id="PF01408"/>
    </source>
</evidence>
<dbReference type="InterPro" id="IPR000683">
    <property type="entry name" value="Gfo/Idh/MocA-like_OxRdtase_N"/>
</dbReference>
<dbReference type="Gene3D" id="3.30.360.10">
    <property type="entry name" value="Dihydrodipicolinate Reductase, domain 2"/>
    <property type="match status" value="1"/>
</dbReference>
<dbReference type="Pfam" id="PF22725">
    <property type="entry name" value="GFO_IDH_MocA_C3"/>
    <property type="match status" value="1"/>
</dbReference>
<dbReference type="Pfam" id="PF01408">
    <property type="entry name" value="GFO_IDH_MocA"/>
    <property type="match status" value="1"/>
</dbReference>
<protein>
    <submittedName>
        <fullName evidence="5">Deoxyfructose oxidoreductase</fullName>
    </submittedName>
</protein>
<dbReference type="InterPro" id="IPR055170">
    <property type="entry name" value="GFO_IDH_MocA-like_dom"/>
</dbReference>
<dbReference type="Proteomes" id="UP000637695">
    <property type="component" value="Unassembled WGS sequence"/>
</dbReference>
<keyword evidence="2" id="KW-0560">Oxidoreductase</keyword>
<dbReference type="SUPFAM" id="SSF55347">
    <property type="entry name" value="Glyceraldehyde-3-phosphate dehydrogenase-like, C-terminal domain"/>
    <property type="match status" value="1"/>
</dbReference>
<dbReference type="InterPro" id="IPR036291">
    <property type="entry name" value="NAD(P)-bd_dom_sf"/>
</dbReference>
<evidence type="ECO:0000259" key="4">
    <source>
        <dbReference type="Pfam" id="PF22725"/>
    </source>
</evidence>
<evidence type="ECO:0000256" key="2">
    <source>
        <dbReference type="ARBA" id="ARBA00023002"/>
    </source>
</evidence>
<dbReference type="EMBL" id="BMOY01000017">
    <property type="protein sequence ID" value="GGJ05488.1"/>
    <property type="molecule type" value="Genomic_DNA"/>
</dbReference>
<accession>A0A917KB91</accession>
<dbReference type="SUPFAM" id="SSF51735">
    <property type="entry name" value="NAD(P)-binding Rossmann-fold domains"/>
    <property type="match status" value="1"/>
</dbReference>
<dbReference type="GO" id="GO:0000166">
    <property type="term" value="F:nucleotide binding"/>
    <property type="evidence" value="ECO:0007669"/>
    <property type="project" value="InterPro"/>
</dbReference>
<keyword evidence="6" id="KW-1185">Reference proteome</keyword>
<evidence type="ECO:0000313" key="6">
    <source>
        <dbReference type="Proteomes" id="UP000637695"/>
    </source>
</evidence>
<evidence type="ECO:0000256" key="1">
    <source>
        <dbReference type="ARBA" id="ARBA00010928"/>
    </source>
</evidence>
<dbReference type="Gene3D" id="3.40.50.720">
    <property type="entry name" value="NAD(P)-binding Rossmann-like Domain"/>
    <property type="match status" value="1"/>
</dbReference>
<organism evidence="5 6">
    <name type="scientific">Alicyclobacillus cellulosilyticus</name>
    <dbReference type="NCBI Taxonomy" id="1003997"/>
    <lineage>
        <taxon>Bacteria</taxon>
        <taxon>Bacillati</taxon>
        <taxon>Bacillota</taxon>
        <taxon>Bacilli</taxon>
        <taxon>Bacillales</taxon>
        <taxon>Alicyclobacillaceae</taxon>
        <taxon>Alicyclobacillus</taxon>
    </lineage>
</organism>
<dbReference type="PANTHER" id="PTHR22604:SF105">
    <property type="entry name" value="TRANS-1,2-DIHYDROBENZENE-1,2-DIOL DEHYDROGENASE"/>
    <property type="match status" value="1"/>
</dbReference>
<comment type="similarity">
    <text evidence="1">Belongs to the Gfo/Idh/MocA family.</text>
</comment>